<dbReference type="EMBL" id="ASGZ01000008">
    <property type="protein sequence ID" value="ESP89536.1"/>
    <property type="molecule type" value="Genomic_DNA"/>
</dbReference>
<evidence type="ECO:0000313" key="3">
    <source>
        <dbReference type="Proteomes" id="UP000017840"/>
    </source>
</evidence>
<reference evidence="2 3" key="1">
    <citation type="journal article" date="2013" name="Genome Announc.">
        <title>Draft Genome Sequence of 'Candidatus Halobonum tyrrellensis' Strain G22, Isolated from the Hypersaline Waters of Lake Tyrrell, Australia.</title>
        <authorList>
            <person name="Ugalde J.A."/>
            <person name="Narasingarao P."/>
            <person name="Kuo S."/>
            <person name="Podell S."/>
            <person name="Allen E.E."/>
        </authorList>
    </citation>
    <scope>NUCLEOTIDE SEQUENCE [LARGE SCALE GENOMIC DNA]</scope>
    <source>
        <strain evidence="2 3">G22</strain>
    </source>
</reference>
<dbReference type="SUPFAM" id="SSF53756">
    <property type="entry name" value="UDP-Glycosyltransferase/glycogen phosphorylase"/>
    <property type="match status" value="1"/>
</dbReference>
<dbReference type="OrthoDB" id="258977at2157"/>
<proteinExistence type="predicted"/>
<evidence type="ECO:0000313" key="2">
    <source>
        <dbReference type="EMBL" id="ESP89536.1"/>
    </source>
</evidence>
<dbReference type="STRING" id="1324957.K933_03230"/>
<protein>
    <recommendedName>
        <fullName evidence="4">Glycosyltransferase</fullName>
    </recommendedName>
</protein>
<evidence type="ECO:0000256" key="1">
    <source>
        <dbReference type="SAM" id="MobiDB-lite"/>
    </source>
</evidence>
<dbReference type="RefSeq" id="WP_023393237.1">
    <property type="nucleotide sequence ID" value="NZ_ASGZ01000008.1"/>
</dbReference>
<gene>
    <name evidence="2" type="ORF">K933_03230</name>
</gene>
<comment type="caution">
    <text evidence="2">The sequence shown here is derived from an EMBL/GenBank/DDBJ whole genome shotgun (WGS) entry which is preliminary data.</text>
</comment>
<name>V4GWJ6_9EURY</name>
<evidence type="ECO:0008006" key="4">
    <source>
        <dbReference type="Google" id="ProtNLM"/>
    </source>
</evidence>
<feature type="region of interest" description="Disordered" evidence="1">
    <location>
        <begin position="463"/>
        <end position="492"/>
    </location>
</feature>
<accession>V4GWJ6</accession>
<organism evidence="2 3">
    <name type="scientific">Candidatus Halobonum tyrrellensis G22</name>
    <dbReference type="NCBI Taxonomy" id="1324957"/>
    <lineage>
        <taxon>Archaea</taxon>
        <taxon>Methanobacteriati</taxon>
        <taxon>Methanobacteriota</taxon>
        <taxon>Stenosarchaea group</taxon>
        <taxon>Halobacteria</taxon>
        <taxon>Halobacteriales</taxon>
        <taxon>Haloferacaceae</taxon>
        <taxon>Candidatus Halobonum</taxon>
    </lineage>
</organism>
<keyword evidence="3" id="KW-1185">Reference proteome</keyword>
<dbReference type="AlphaFoldDB" id="V4GWJ6"/>
<dbReference type="eggNOG" id="ENOG502N5QC">
    <property type="taxonomic scope" value="Archaea"/>
</dbReference>
<dbReference type="Proteomes" id="UP000017840">
    <property type="component" value="Unassembled WGS sequence"/>
</dbReference>
<sequence length="492" mass="56677">MRVLLVPELYRPEEASANATLNDAVTWVEQWLRIDDTLHVYWLLPHRGDANYERPDVFADRDRVTLVEADPLMHDSSERYLFTESGYSADQLRELRRRIYDELGYVDVVVDQYRNGRTDLYKWLLHLSGHRADQVNPFDIVVNVHDLMLPFKYPDDGHRFDYHRLLEAVEAVLADGMWFKAKLDRDELPMFARRVMPESLIEEALDRSVLTNSPIDFERFNERYSDEPRVFHVAGSGWEKKRQDVVMAVAELLHEEYGIRTVITSMGGVPEEYAKLPWVRAHSEASRALYEETLATGDITVCATEYDTLARTWFEQAASGQVLVLRDEPWIYDCVPEDYPLVAPVDDLGAKARWVVDNWETAVALNRRLVEHVRQVRSPERAGRVTHDDMVWRVAEKVDRYERPRRPALRRAVEDAEESVALDALDEAGADYTADGDPLLDQEWCGLADLVFSLRLAGYADTGNPGTPVFRRESTGRPAGDGEAARRRSQRR</sequence>